<accession>A0A6C0I514</accession>
<keyword evidence="3" id="KW-0175">Coiled coil</keyword>
<dbReference type="SMART" id="SM00248">
    <property type="entry name" value="ANK"/>
    <property type="match status" value="4"/>
</dbReference>
<dbReference type="GO" id="GO:0000976">
    <property type="term" value="F:transcription cis-regulatory region binding"/>
    <property type="evidence" value="ECO:0007669"/>
    <property type="project" value="TreeGrafter"/>
</dbReference>
<dbReference type="Gene3D" id="1.25.40.20">
    <property type="entry name" value="Ankyrin repeat-containing domain"/>
    <property type="match status" value="2"/>
</dbReference>
<dbReference type="GO" id="GO:0045944">
    <property type="term" value="P:positive regulation of transcription by RNA polymerase II"/>
    <property type="evidence" value="ECO:0007669"/>
    <property type="project" value="TreeGrafter"/>
</dbReference>
<feature type="coiled-coil region" evidence="3">
    <location>
        <begin position="305"/>
        <end position="332"/>
    </location>
</feature>
<dbReference type="PRINTS" id="PR01415">
    <property type="entry name" value="ANKYRIN"/>
</dbReference>
<name>A0A6C0I514_9ZZZZ</name>
<reference evidence="4" key="1">
    <citation type="journal article" date="2020" name="Nature">
        <title>Giant virus diversity and host interactions through global metagenomics.</title>
        <authorList>
            <person name="Schulz F."/>
            <person name="Roux S."/>
            <person name="Paez-Espino D."/>
            <person name="Jungbluth S."/>
            <person name="Walsh D.A."/>
            <person name="Denef V.J."/>
            <person name="McMahon K.D."/>
            <person name="Konstantinidis K.T."/>
            <person name="Eloe-Fadrosh E.A."/>
            <person name="Kyrpides N.C."/>
            <person name="Woyke T."/>
        </authorList>
    </citation>
    <scope>NUCLEOTIDE SEQUENCE</scope>
    <source>
        <strain evidence="4">GVMAG-M-3300023184-190</strain>
    </source>
</reference>
<proteinExistence type="predicted"/>
<dbReference type="GO" id="GO:0005634">
    <property type="term" value="C:nucleus"/>
    <property type="evidence" value="ECO:0007669"/>
    <property type="project" value="TreeGrafter"/>
</dbReference>
<dbReference type="PANTHER" id="PTHR24193:SF121">
    <property type="entry name" value="ADA2A-CONTAINING COMPLEX COMPONENT 3, ISOFORM D"/>
    <property type="match status" value="1"/>
</dbReference>
<dbReference type="InterPro" id="IPR036770">
    <property type="entry name" value="Ankyrin_rpt-contain_sf"/>
</dbReference>
<dbReference type="PROSITE" id="PS50088">
    <property type="entry name" value="ANK_REPEAT"/>
    <property type="match status" value="4"/>
</dbReference>
<evidence type="ECO:0000256" key="1">
    <source>
        <dbReference type="ARBA" id="ARBA00022737"/>
    </source>
</evidence>
<sequence length="348" mass="38403">MSSFRSHSSTDSSQPTEEDAIDAVNHGDIDELEQLLNKGLDVNTFADGALIHHACYNGRLAVTKLLIERGADVNDDNGAGGTPLHLACAYGDTYNNSVEVQELITFLLNNGADVNRKDNRGETPLHYACGDERHEDAEENSPTRVKIIKILLDNGADVNSKSNNSNRWTPGWTPLHFACKAQRPGAVKLLLARGADVNSKDMNGNTPIQVTDHAEIKELLRAGGEARGGGRGGTGDKMTKANEKKRLQLCNSTRKKWKTATAKQVELVGKKTTLLHEITQCEERANPFSRFEANGKIDKTMKKDYQKAIKECNKMRTTLKNLEKKEREIGEKVTVLEGMLITNMCESE</sequence>
<organism evidence="4">
    <name type="scientific">viral metagenome</name>
    <dbReference type="NCBI Taxonomy" id="1070528"/>
    <lineage>
        <taxon>unclassified sequences</taxon>
        <taxon>metagenomes</taxon>
        <taxon>organismal metagenomes</taxon>
    </lineage>
</organism>
<dbReference type="PROSITE" id="PS50297">
    <property type="entry name" value="ANK_REP_REGION"/>
    <property type="match status" value="4"/>
</dbReference>
<evidence type="ECO:0000313" key="4">
    <source>
        <dbReference type="EMBL" id="QHT87233.1"/>
    </source>
</evidence>
<dbReference type="InterPro" id="IPR050663">
    <property type="entry name" value="Ankyrin-SOCS_Box"/>
</dbReference>
<dbReference type="Pfam" id="PF12796">
    <property type="entry name" value="Ank_2"/>
    <property type="match status" value="2"/>
</dbReference>
<keyword evidence="2" id="KW-0040">ANK repeat</keyword>
<keyword evidence="1" id="KW-0677">Repeat</keyword>
<dbReference type="EMBL" id="MN740085">
    <property type="protein sequence ID" value="QHT87233.1"/>
    <property type="molecule type" value="Genomic_DNA"/>
</dbReference>
<evidence type="ECO:0000256" key="2">
    <source>
        <dbReference type="ARBA" id="ARBA00023043"/>
    </source>
</evidence>
<dbReference type="PANTHER" id="PTHR24193">
    <property type="entry name" value="ANKYRIN REPEAT PROTEIN"/>
    <property type="match status" value="1"/>
</dbReference>
<dbReference type="SUPFAM" id="SSF48403">
    <property type="entry name" value="Ankyrin repeat"/>
    <property type="match status" value="1"/>
</dbReference>
<protein>
    <submittedName>
        <fullName evidence="4">Uncharacterized protein</fullName>
    </submittedName>
</protein>
<dbReference type="InterPro" id="IPR002110">
    <property type="entry name" value="Ankyrin_rpt"/>
</dbReference>
<evidence type="ECO:0000256" key="3">
    <source>
        <dbReference type="SAM" id="Coils"/>
    </source>
</evidence>
<dbReference type="AlphaFoldDB" id="A0A6C0I514"/>